<keyword evidence="3" id="KW-1185">Reference proteome</keyword>
<dbReference type="Proteomes" id="UP001138757">
    <property type="component" value="Unassembled WGS sequence"/>
</dbReference>
<dbReference type="Pfam" id="PF06283">
    <property type="entry name" value="ThuA"/>
    <property type="match status" value="1"/>
</dbReference>
<dbReference type="AlphaFoldDB" id="A0A9X1AJG8"/>
<reference evidence="2" key="1">
    <citation type="submission" date="2021-05" db="EMBL/GenBank/DDBJ databases">
        <title>Genome of Sphingobium sp. strain.</title>
        <authorList>
            <person name="Fan R."/>
        </authorList>
    </citation>
    <scope>NUCLEOTIDE SEQUENCE</scope>
    <source>
        <strain evidence="2">H33</strain>
    </source>
</reference>
<feature type="domain" description="ThuA-like" evidence="1">
    <location>
        <begin position="77"/>
        <end position="250"/>
    </location>
</feature>
<dbReference type="SUPFAM" id="SSF52317">
    <property type="entry name" value="Class I glutamine amidotransferase-like"/>
    <property type="match status" value="1"/>
</dbReference>
<comment type="caution">
    <text evidence="2">The sequence shown here is derived from an EMBL/GenBank/DDBJ whole genome shotgun (WGS) entry which is preliminary data.</text>
</comment>
<name>A0A9X1AJG8_9SPHN</name>
<accession>A0A9X1AJG8</accession>
<dbReference type="Gene3D" id="3.40.50.880">
    <property type="match status" value="1"/>
</dbReference>
<dbReference type="InterPro" id="IPR006311">
    <property type="entry name" value="TAT_signal"/>
</dbReference>
<evidence type="ECO:0000313" key="3">
    <source>
        <dbReference type="Proteomes" id="UP001138757"/>
    </source>
</evidence>
<sequence length="286" mass="31972">MADSPEERRERAALGTVLSLDRRDLCLSLASVAAALGAAPALAQSKALAMSTPQIAALITGSPNRNHDYDFFRIRLNQALYDAYGIKADCYNDYEDAAAILGCDMLVTYTSQVVVSETASSALRHYLEQGGRWFALHSTNSVAGNQVLPQILGTRFLSHPPYQRFPVKVTKPSDPLLEGIADFEVEDELYCMETVTSDIEVLLHTRWGGEGFGNMHFDIADRPLMYKRKVGDGGILYLALGHANRPYDKPRPEYPDQPDHRGPWELPVYKMLIQRGIEWVAKRRPF</sequence>
<evidence type="ECO:0000313" key="2">
    <source>
        <dbReference type="EMBL" id="MBT2185935.1"/>
    </source>
</evidence>
<dbReference type="InterPro" id="IPR029062">
    <property type="entry name" value="Class_I_gatase-like"/>
</dbReference>
<dbReference type="EMBL" id="JAHGAW010000002">
    <property type="protein sequence ID" value="MBT2185935.1"/>
    <property type="molecule type" value="Genomic_DNA"/>
</dbReference>
<dbReference type="PROSITE" id="PS51318">
    <property type="entry name" value="TAT"/>
    <property type="match status" value="1"/>
</dbReference>
<organism evidence="2 3">
    <name type="scientific">Sphingobium nicotianae</name>
    <dbReference type="NCBI Taxonomy" id="2782607"/>
    <lineage>
        <taxon>Bacteria</taxon>
        <taxon>Pseudomonadati</taxon>
        <taxon>Pseudomonadota</taxon>
        <taxon>Alphaproteobacteria</taxon>
        <taxon>Sphingomonadales</taxon>
        <taxon>Sphingomonadaceae</taxon>
        <taxon>Sphingobium</taxon>
    </lineage>
</organism>
<protein>
    <submittedName>
        <fullName evidence="2">ThuA domain-containing protein</fullName>
    </submittedName>
</protein>
<dbReference type="InterPro" id="IPR029010">
    <property type="entry name" value="ThuA-like"/>
</dbReference>
<proteinExistence type="predicted"/>
<evidence type="ECO:0000259" key="1">
    <source>
        <dbReference type="Pfam" id="PF06283"/>
    </source>
</evidence>
<dbReference type="PANTHER" id="PTHR40469:SF2">
    <property type="entry name" value="GALACTOSE-BINDING DOMAIN-LIKE SUPERFAMILY PROTEIN"/>
    <property type="match status" value="1"/>
</dbReference>
<gene>
    <name evidence="2" type="ORF">KK488_03150</name>
</gene>
<dbReference type="PANTHER" id="PTHR40469">
    <property type="entry name" value="SECRETED GLYCOSYL HYDROLASE"/>
    <property type="match status" value="1"/>
</dbReference>